<dbReference type="InterPro" id="IPR053140">
    <property type="entry name" value="GDSL_Rv0518-like"/>
</dbReference>
<dbReference type="AlphaFoldDB" id="A0A1G9DU80"/>
<dbReference type="CDD" id="cd01830">
    <property type="entry name" value="XynE_like"/>
    <property type="match status" value="1"/>
</dbReference>
<organism evidence="3 4">
    <name type="scientific">Streptomyces indicus</name>
    <dbReference type="NCBI Taxonomy" id="417292"/>
    <lineage>
        <taxon>Bacteria</taxon>
        <taxon>Bacillati</taxon>
        <taxon>Actinomycetota</taxon>
        <taxon>Actinomycetes</taxon>
        <taxon>Kitasatosporales</taxon>
        <taxon>Streptomycetaceae</taxon>
        <taxon>Streptomyces</taxon>
    </lineage>
</organism>
<sequence>MTRRHGYALLAAMAALVVLVGTAIYVTFSGGGDRDTTVSAGPSPQGSADRASAGSWVGTWSTAPAGAEPRTGAGFAGRTLRNVVHTSVGGTSARITLSNLFGTAPLTIDHASIAVASAPSNPTALPESLRRLTFGGKPSVVIPAGGQVVSDPAHLGVPADADLLVSTYSQRSSGPVTYHPHARQISYVANGDQTQNPRGDRYTGQSPYWRYLTAVDVLTREAAGSVAVLGDSLTDGVSSTLGANARWTDILADRLREEAGAPRLGVLNAGISGNQLVPGGRYKPAGPSGVSRFDRDVLSRTGIRAVVVCLGVNDLLRNPEGASAEEILDAMRELTRQAHARGLRVTGATLMPFNGHRGYRPHLEAMRRTINAEIRAGRVFDEVVDFDRALRDPYAPDRLRAPYDSGDHLHPSDAGYRKMAEAFNLAHLRGRAPAEL</sequence>
<dbReference type="SUPFAM" id="SSF52266">
    <property type="entry name" value="SGNH hydrolase"/>
    <property type="match status" value="1"/>
</dbReference>
<dbReference type="InterPro" id="IPR036514">
    <property type="entry name" value="SGNH_hydro_sf"/>
</dbReference>
<dbReference type="Pfam" id="PF13472">
    <property type="entry name" value="Lipase_GDSL_2"/>
    <property type="match status" value="1"/>
</dbReference>
<dbReference type="InterPro" id="IPR013830">
    <property type="entry name" value="SGNH_hydro"/>
</dbReference>
<dbReference type="RefSeq" id="WP_093613399.1">
    <property type="nucleotide sequence ID" value="NZ_FNFF01000010.1"/>
</dbReference>
<evidence type="ECO:0000259" key="2">
    <source>
        <dbReference type="Pfam" id="PF13472"/>
    </source>
</evidence>
<name>A0A1G9DU80_9ACTN</name>
<dbReference type="STRING" id="417292.SAMN05421806_11062"/>
<gene>
    <name evidence="3" type="ORF">SAMN05421806_11062</name>
</gene>
<dbReference type="PANTHER" id="PTHR43784">
    <property type="entry name" value="GDSL-LIKE LIPASE/ACYLHYDROLASE, PUTATIVE (AFU_ORTHOLOGUE AFUA_2G00820)-RELATED"/>
    <property type="match status" value="1"/>
</dbReference>
<dbReference type="EMBL" id="FNFF01000010">
    <property type="protein sequence ID" value="SDK67414.1"/>
    <property type="molecule type" value="Genomic_DNA"/>
</dbReference>
<evidence type="ECO:0000313" key="4">
    <source>
        <dbReference type="Proteomes" id="UP000199155"/>
    </source>
</evidence>
<proteinExistence type="predicted"/>
<dbReference type="PANTHER" id="PTHR43784:SF2">
    <property type="entry name" value="GDSL-LIKE LIPASE_ACYLHYDROLASE, PUTATIVE (AFU_ORTHOLOGUE AFUA_2G00820)-RELATED"/>
    <property type="match status" value="1"/>
</dbReference>
<dbReference type="OrthoDB" id="1828825at2"/>
<feature type="region of interest" description="Disordered" evidence="1">
    <location>
        <begin position="34"/>
        <end position="55"/>
    </location>
</feature>
<evidence type="ECO:0000313" key="3">
    <source>
        <dbReference type="EMBL" id="SDK67414.1"/>
    </source>
</evidence>
<dbReference type="Proteomes" id="UP000199155">
    <property type="component" value="Unassembled WGS sequence"/>
</dbReference>
<evidence type="ECO:0000256" key="1">
    <source>
        <dbReference type="SAM" id="MobiDB-lite"/>
    </source>
</evidence>
<dbReference type="Gene3D" id="3.40.50.1110">
    <property type="entry name" value="SGNH hydrolase"/>
    <property type="match status" value="1"/>
</dbReference>
<reference evidence="3 4" key="1">
    <citation type="submission" date="2016-10" db="EMBL/GenBank/DDBJ databases">
        <authorList>
            <person name="de Groot N.N."/>
        </authorList>
    </citation>
    <scope>NUCLEOTIDE SEQUENCE [LARGE SCALE GENOMIC DNA]</scope>
    <source>
        <strain evidence="3 4">CGMCC 4.5727</strain>
    </source>
</reference>
<protein>
    <submittedName>
        <fullName evidence="3">Lysophospholipase L1</fullName>
    </submittedName>
</protein>
<feature type="domain" description="SGNH hydrolase-type esterase" evidence="2">
    <location>
        <begin position="228"/>
        <end position="417"/>
    </location>
</feature>
<feature type="compositionally biased region" description="Polar residues" evidence="1">
    <location>
        <begin position="37"/>
        <end position="46"/>
    </location>
</feature>
<keyword evidence="4" id="KW-1185">Reference proteome</keyword>
<accession>A0A1G9DU80</accession>